<feature type="transmembrane region" description="Helical" evidence="1">
    <location>
        <begin position="46"/>
        <end position="64"/>
    </location>
</feature>
<gene>
    <name evidence="2" type="ORF">COA96_18295</name>
</gene>
<comment type="caution">
    <text evidence="2">The sequence shown here is derived from an EMBL/GenBank/DDBJ whole genome shotgun (WGS) entry which is preliminary data.</text>
</comment>
<proteinExistence type="predicted"/>
<keyword evidence="1" id="KW-1133">Transmembrane helix</keyword>
<dbReference type="Pfam" id="PF20556">
    <property type="entry name" value="DUF6768"/>
    <property type="match status" value="1"/>
</dbReference>
<dbReference type="InterPro" id="IPR046659">
    <property type="entry name" value="DUF6768"/>
</dbReference>
<sequence>MSDIDEKIRKALATEDQKAIDDIGSDAGLIELMALTFKGKQAWMTYYMYVLGFAVMAAAVYFLIQYLGTSDIKSSLNWALLLIVCFLTLSVVKILAWQQIQKMDLMREIKRLEMRIMLIVERDNKNQ</sequence>
<reference evidence="3" key="1">
    <citation type="submission" date="2017-08" db="EMBL/GenBank/DDBJ databases">
        <title>A dynamic microbial community with high functional redundancy inhabits the cold, oxic subseafloor aquifer.</title>
        <authorList>
            <person name="Tully B.J."/>
            <person name="Wheat C.G."/>
            <person name="Glazer B.T."/>
            <person name="Huber J.A."/>
        </authorList>
    </citation>
    <scope>NUCLEOTIDE SEQUENCE [LARGE SCALE GENOMIC DNA]</scope>
</reference>
<organism evidence="2 3">
    <name type="scientific">SAR86 cluster bacterium</name>
    <dbReference type="NCBI Taxonomy" id="2030880"/>
    <lineage>
        <taxon>Bacteria</taxon>
        <taxon>Pseudomonadati</taxon>
        <taxon>Pseudomonadota</taxon>
        <taxon>Gammaproteobacteria</taxon>
        <taxon>SAR86 cluster</taxon>
    </lineage>
</organism>
<dbReference type="AlphaFoldDB" id="A0A2A5AC78"/>
<dbReference type="Proteomes" id="UP000218327">
    <property type="component" value="Unassembled WGS sequence"/>
</dbReference>
<evidence type="ECO:0000313" key="3">
    <source>
        <dbReference type="Proteomes" id="UP000218327"/>
    </source>
</evidence>
<feature type="transmembrane region" description="Helical" evidence="1">
    <location>
        <begin position="76"/>
        <end position="97"/>
    </location>
</feature>
<dbReference type="EMBL" id="NVVJ01000116">
    <property type="protein sequence ID" value="PCJ16680.1"/>
    <property type="molecule type" value="Genomic_DNA"/>
</dbReference>
<protein>
    <submittedName>
        <fullName evidence="2">Uncharacterized protein</fullName>
    </submittedName>
</protein>
<keyword evidence="1" id="KW-0812">Transmembrane</keyword>
<name>A0A2A5AC78_9GAMM</name>
<evidence type="ECO:0000313" key="2">
    <source>
        <dbReference type="EMBL" id="PCJ16680.1"/>
    </source>
</evidence>
<keyword evidence="1" id="KW-0472">Membrane</keyword>
<evidence type="ECO:0000256" key="1">
    <source>
        <dbReference type="SAM" id="Phobius"/>
    </source>
</evidence>
<accession>A0A2A5AC78</accession>